<dbReference type="EMBL" id="QVEP01000026">
    <property type="protein sequence ID" value="RGB78972.1"/>
    <property type="molecule type" value="Genomic_DNA"/>
</dbReference>
<dbReference type="PROSITE" id="PS51819">
    <property type="entry name" value="VOC"/>
    <property type="match status" value="1"/>
</dbReference>
<organism evidence="2 3">
    <name type="scientific">Coprococcus catus</name>
    <dbReference type="NCBI Taxonomy" id="116085"/>
    <lineage>
        <taxon>Bacteria</taxon>
        <taxon>Bacillati</taxon>
        <taxon>Bacillota</taxon>
        <taxon>Clostridia</taxon>
        <taxon>Lachnospirales</taxon>
        <taxon>Lachnospiraceae</taxon>
        <taxon>Coprococcus</taxon>
    </lineage>
</organism>
<evidence type="ECO:0000313" key="2">
    <source>
        <dbReference type="EMBL" id="RGB78972.1"/>
    </source>
</evidence>
<sequence>MRIEHVALYVKDLENAKKFFMKYLGAKSNDGYHNQKTGFCSYFLTFEDGARIEIMNIPEMADLPKKLARTGYSHIAFSVGSIEKVDALTAELKADGYEVISGPRTTGDGYYESCIVAVEDNQIEITV</sequence>
<dbReference type="InterPro" id="IPR029068">
    <property type="entry name" value="Glyas_Bleomycin-R_OHBP_Dase"/>
</dbReference>
<dbReference type="CDD" id="cd07241">
    <property type="entry name" value="VOC_BsYyaH"/>
    <property type="match status" value="1"/>
</dbReference>
<dbReference type="AlphaFoldDB" id="A0A3E2TM91"/>
<comment type="caution">
    <text evidence="2">The sequence shown here is derived from an EMBL/GenBank/DDBJ whole genome shotgun (WGS) entry which is preliminary data.</text>
</comment>
<proteinExistence type="predicted"/>
<dbReference type="PANTHER" id="PTHR36113">
    <property type="entry name" value="LYASE, PUTATIVE-RELATED-RELATED"/>
    <property type="match status" value="1"/>
</dbReference>
<gene>
    <name evidence="2" type="ORF">DW070_10610</name>
</gene>
<accession>A0A3E2TM91</accession>
<dbReference type="SUPFAM" id="SSF54593">
    <property type="entry name" value="Glyoxalase/Bleomycin resistance protein/Dihydroxybiphenyl dioxygenase"/>
    <property type="match status" value="1"/>
</dbReference>
<dbReference type="Proteomes" id="UP000260773">
    <property type="component" value="Unassembled WGS sequence"/>
</dbReference>
<dbReference type="InterPro" id="IPR037523">
    <property type="entry name" value="VOC_core"/>
</dbReference>
<dbReference type="PANTHER" id="PTHR36113:SF1">
    <property type="entry name" value="GLYOXALASE_BLEOMYCIN RESISTANCE PROTEIN_DIOXYGENASE"/>
    <property type="match status" value="1"/>
</dbReference>
<dbReference type="InterPro" id="IPR004360">
    <property type="entry name" value="Glyas_Fos-R_dOase_dom"/>
</dbReference>
<evidence type="ECO:0000259" key="1">
    <source>
        <dbReference type="PROSITE" id="PS51819"/>
    </source>
</evidence>
<dbReference type="Pfam" id="PF00903">
    <property type="entry name" value="Glyoxalase"/>
    <property type="match status" value="1"/>
</dbReference>
<dbReference type="RefSeq" id="WP_015513301.1">
    <property type="nucleotide sequence ID" value="NZ_JAQCWV010000033.1"/>
</dbReference>
<evidence type="ECO:0000313" key="3">
    <source>
        <dbReference type="Proteomes" id="UP000260773"/>
    </source>
</evidence>
<reference evidence="2 3" key="1">
    <citation type="submission" date="2018-08" db="EMBL/GenBank/DDBJ databases">
        <title>A genome reference for cultivated species of the human gut microbiota.</title>
        <authorList>
            <person name="Zou Y."/>
            <person name="Xue W."/>
            <person name="Luo G."/>
        </authorList>
    </citation>
    <scope>NUCLEOTIDE SEQUENCE [LARGE SCALE GENOMIC DNA]</scope>
    <source>
        <strain evidence="2 3">AF45-17</strain>
    </source>
</reference>
<feature type="domain" description="VOC" evidence="1">
    <location>
        <begin position="2"/>
        <end position="127"/>
    </location>
</feature>
<dbReference type="InterPro" id="IPR051332">
    <property type="entry name" value="Fosfomycin_Res_Enzymes"/>
</dbReference>
<protein>
    <submittedName>
        <fullName evidence="2">Glyoxalase</fullName>
    </submittedName>
</protein>
<name>A0A3E2TM91_9FIRM</name>
<dbReference type="Gene3D" id="3.10.180.10">
    <property type="entry name" value="2,3-Dihydroxybiphenyl 1,2-Dioxygenase, domain 1"/>
    <property type="match status" value="1"/>
</dbReference>